<dbReference type="SMART" id="SM00345">
    <property type="entry name" value="HTH_GNTR"/>
    <property type="match status" value="1"/>
</dbReference>
<dbReference type="EMBL" id="FNQH01000004">
    <property type="protein sequence ID" value="SEA67611.1"/>
    <property type="molecule type" value="Genomic_DNA"/>
</dbReference>
<evidence type="ECO:0000256" key="1">
    <source>
        <dbReference type="ARBA" id="ARBA00023015"/>
    </source>
</evidence>
<dbReference type="InterPro" id="IPR036390">
    <property type="entry name" value="WH_DNA-bd_sf"/>
</dbReference>
<dbReference type="Pfam" id="PF00392">
    <property type="entry name" value="GntR"/>
    <property type="match status" value="1"/>
</dbReference>
<dbReference type="InterPro" id="IPR011663">
    <property type="entry name" value="UTRA"/>
</dbReference>
<protein>
    <submittedName>
        <fullName evidence="5">DNA-binding transcriptional regulator, GntR family</fullName>
    </submittedName>
</protein>
<dbReference type="PANTHER" id="PTHR44846">
    <property type="entry name" value="MANNOSYL-D-GLYCERATE TRANSPORT/METABOLISM SYSTEM REPRESSOR MNGR-RELATED"/>
    <property type="match status" value="1"/>
</dbReference>
<evidence type="ECO:0000313" key="5">
    <source>
        <dbReference type="EMBL" id="SEA67611.1"/>
    </source>
</evidence>
<dbReference type="SUPFAM" id="SSF64288">
    <property type="entry name" value="Chorismate lyase-like"/>
    <property type="match status" value="1"/>
</dbReference>
<dbReference type="GO" id="GO:0003677">
    <property type="term" value="F:DNA binding"/>
    <property type="evidence" value="ECO:0007669"/>
    <property type="project" value="UniProtKB-KW"/>
</dbReference>
<evidence type="ECO:0000313" key="6">
    <source>
        <dbReference type="Proteomes" id="UP000199042"/>
    </source>
</evidence>
<evidence type="ECO:0000256" key="3">
    <source>
        <dbReference type="ARBA" id="ARBA00023163"/>
    </source>
</evidence>
<dbReference type="Pfam" id="PF07702">
    <property type="entry name" value="UTRA"/>
    <property type="match status" value="1"/>
</dbReference>
<evidence type="ECO:0000256" key="2">
    <source>
        <dbReference type="ARBA" id="ARBA00023125"/>
    </source>
</evidence>
<dbReference type="Gene3D" id="1.10.10.10">
    <property type="entry name" value="Winged helix-like DNA-binding domain superfamily/Winged helix DNA-binding domain"/>
    <property type="match status" value="1"/>
</dbReference>
<dbReference type="PROSITE" id="PS50949">
    <property type="entry name" value="HTH_GNTR"/>
    <property type="match status" value="1"/>
</dbReference>
<organism evidence="5 6">
    <name type="scientific">Trichococcus collinsii</name>
    <dbReference type="NCBI Taxonomy" id="157076"/>
    <lineage>
        <taxon>Bacteria</taxon>
        <taxon>Bacillati</taxon>
        <taxon>Bacillota</taxon>
        <taxon>Bacilli</taxon>
        <taxon>Lactobacillales</taxon>
        <taxon>Carnobacteriaceae</taxon>
        <taxon>Trichococcus</taxon>
    </lineage>
</organism>
<dbReference type="SUPFAM" id="SSF46785">
    <property type="entry name" value="Winged helix' DNA-binding domain"/>
    <property type="match status" value="1"/>
</dbReference>
<sequence>MKYKYEIIEGDIKRMIEDGTLSPGDRIYSEDEIKKKYNVSSTTAVKALQNLVAEGYLIRKQGEGTFVRKSYKHKKVYVDEELPMHQKLKASTIGGKIEETKKWVFVKEIVDAQIAEQLKIEPNDPIIHFCRVGLVGGTPWTFQNSYIAKKRLPAIEETKIKASSSLSDFLKAATNINLFGLPMKARVSIAFPINEMVAEQLEIDQNVPVFLNERVSYHPDNTPFEYSKTYIHPDYYALQIMSDVPLHDIE</sequence>
<dbReference type="InterPro" id="IPR050679">
    <property type="entry name" value="Bact_HTH_transcr_reg"/>
</dbReference>
<dbReference type="GO" id="GO:0003700">
    <property type="term" value="F:DNA-binding transcription factor activity"/>
    <property type="evidence" value="ECO:0007669"/>
    <property type="project" value="InterPro"/>
</dbReference>
<name>A0AB38A1W5_9LACT</name>
<keyword evidence="1" id="KW-0805">Transcription regulation</keyword>
<dbReference type="PANTHER" id="PTHR44846:SF1">
    <property type="entry name" value="MANNOSYL-D-GLYCERATE TRANSPORT_METABOLISM SYSTEM REPRESSOR MNGR-RELATED"/>
    <property type="match status" value="1"/>
</dbReference>
<dbReference type="Proteomes" id="UP000199042">
    <property type="component" value="Unassembled WGS sequence"/>
</dbReference>
<dbReference type="SMART" id="SM00866">
    <property type="entry name" value="UTRA"/>
    <property type="match status" value="1"/>
</dbReference>
<feature type="domain" description="HTH gntR-type" evidence="4">
    <location>
        <begin position="2"/>
        <end position="70"/>
    </location>
</feature>
<dbReference type="InterPro" id="IPR000524">
    <property type="entry name" value="Tscrpt_reg_HTH_GntR"/>
</dbReference>
<dbReference type="Gene3D" id="3.40.1410.10">
    <property type="entry name" value="Chorismate lyase-like"/>
    <property type="match status" value="1"/>
</dbReference>
<dbReference type="RefSeq" id="WP_086986199.1">
    <property type="nucleotide sequence ID" value="NZ_FJNA01000002.1"/>
</dbReference>
<dbReference type="InterPro" id="IPR036388">
    <property type="entry name" value="WH-like_DNA-bd_sf"/>
</dbReference>
<keyword evidence="6" id="KW-1185">Reference proteome</keyword>
<gene>
    <name evidence="5" type="ORF">SAMN04488525_104158</name>
</gene>
<dbReference type="InterPro" id="IPR028978">
    <property type="entry name" value="Chorismate_lyase_/UTRA_dom_sf"/>
</dbReference>
<dbReference type="CDD" id="cd07377">
    <property type="entry name" value="WHTH_GntR"/>
    <property type="match status" value="1"/>
</dbReference>
<dbReference type="AlphaFoldDB" id="A0AB38A1W5"/>
<evidence type="ECO:0000259" key="4">
    <source>
        <dbReference type="PROSITE" id="PS50949"/>
    </source>
</evidence>
<reference evidence="5 6" key="1">
    <citation type="submission" date="2016-10" db="EMBL/GenBank/DDBJ databases">
        <authorList>
            <person name="Varghese N."/>
            <person name="Submissions S."/>
        </authorList>
    </citation>
    <scope>NUCLEOTIDE SEQUENCE [LARGE SCALE GENOMIC DNA]</scope>
    <source>
        <strain evidence="5 6">DSM 14526</strain>
    </source>
</reference>
<keyword evidence="2 5" id="KW-0238">DNA-binding</keyword>
<dbReference type="GO" id="GO:0045892">
    <property type="term" value="P:negative regulation of DNA-templated transcription"/>
    <property type="evidence" value="ECO:0007669"/>
    <property type="project" value="TreeGrafter"/>
</dbReference>
<accession>A0AB38A1W5</accession>
<keyword evidence="3" id="KW-0804">Transcription</keyword>
<proteinExistence type="predicted"/>
<comment type="caution">
    <text evidence="5">The sequence shown here is derived from an EMBL/GenBank/DDBJ whole genome shotgun (WGS) entry which is preliminary data.</text>
</comment>